<accession>A0A4Q2T190</accession>
<organism evidence="2 3">
    <name type="scientific">Nocardioides zhouii</name>
    <dbReference type="NCBI Taxonomy" id="1168729"/>
    <lineage>
        <taxon>Bacteria</taxon>
        <taxon>Bacillati</taxon>
        <taxon>Actinomycetota</taxon>
        <taxon>Actinomycetes</taxon>
        <taxon>Propionibacteriales</taxon>
        <taxon>Nocardioidaceae</taxon>
        <taxon>Nocardioides</taxon>
    </lineage>
</organism>
<dbReference type="RefSeq" id="WP_129427338.1">
    <property type="nucleotide sequence ID" value="NZ_SDWV01000012.1"/>
</dbReference>
<evidence type="ECO:0000313" key="3">
    <source>
        <dbReference type="Proteomes" id="UP000291101"/>
    </source>
</evidence>
<gene>
    <name evidence="2" type="ORF">EUA94_13160</name>
</gene>
<evidence type="ECO:0000313" key="2">
    <source>
        <dbReference type="EMBL" id="RYC10468.1"/>
    </source>
</evidence>
<dbReference type="Proteomes" id="UP000291101">
    <property type="component" value="Unassembled WGS sequence"/>
</dbReference>
<reference evidence="2 3" key="1">
    <citation type="submission" date="2019-01" db="EMBL/GenBank/DDBJ databases">
        <title>Novel species of Nocardioides.</title>
        <authorList>
            <person name="Liu Q."/>
            <person name="X Y.-H."/>
        </authorList>
    </citation>
    <scope>NUCLEOTIDE SEQUENCE [LARGE SCALE GENOMIC DNA]</scope>
    <source>
        <strain evidence="2 3">HLT2-9</strain>
    </source>
</reference>
<protein>
    <submittedName>
        <fullName evidence="2">Uncharacterized protein</fullName>
    </submittedName>
</protein>
<sequence length="168" mass="18711">MTHHDFIGRIQVRPALNDAESAFLFGLLDSDGTLRGTPTGRGDPTVPFARLAWEVCPDGCCLKWNGEEDSRWMVDSLRFVLDHLLRPGAKAEGHQKFAEFTFDHVLSGAVLGRGPGDRVARFVAVVNDEVHGLPLPEPCDVPQPQPRPLAQRSRKRPDNVIVFRPRRA</sequence>
<feature type="region of interest" description="Disordered" evidence="1">
    <location>
        <begin position="136"/>
        <end position="158"/>
    </location>
</feature>
<name>A0A4Q2T190_9ACTN</name>
<evidence type="ECO:0000256" key="1">
    <source>
        <dbReference type="SAM" id="MobiDB-lite"/>
    </source>
</evidence>
<dbReference type="OrthoDB" id="2660825at2"/>
<keyword evidence="3" id="KW-1185">Reference proteome</keyword>
<proteinExistence type="predicted"/>
<dbReference type="EMBL" id="SDWV01000012">
    <property type="protein sequence ID" value="RYC10468.1"/>
    <property type="molecule type" value="Genomic_DNA"/>
</dbReference>
<feature type="compositionally biased region" description="Pro residues" evidence="1">
    <location>
        <begin position="136"/>
        <end position="147"/>
    </location>
</feature>
<dbReference type="AlphaFoldDB" id="A0A4Q2T190"/>
<comment type="caution">
    <text evidence="2">The sequence shown here is derived from an EMBL/GenBank/DDBJ whole genome shotgun (WGS) entry which is preliminary data.</text>
</comment>